<gene>
    <name evidence="6" type="ordered locus">Adeh_0583</name>
</gene>
<dbReference type="PIRSF" id="PIRSF000103">
    <property type="entry name" value="HIBADH"/>
    <property type="match status" value="1"/>
</dbReference>
<evidence type="ECO:0000259" key="4">
    <source>
        <dbReference type="Pfam" id="PF03446"/>
    </source>
</evidence>
<dbReference type="Proteomes" id="UP000001935">
    <property type="component" value="Chromosome"/>
</dbReference>
<evidence type="ECO:0000256" key="1">
    <source>
        <dbReference type="ARBA" id="ARBA00023002"/>
    </source>
</evidence>
<dbReference type="HOGENOM" id="CLU_035117_1_0_7"/>
<dbReference type="KEGG" id="ade:Adeh_0583"/>
<keyword evidence="1" id="KW-0560">Oxidoreductase</keyword>
<dbReference type="eggNOG" id="COG2084">
    <property type="taxonomic scope" value="Bacteria"/>
</dbReference>
<dbReference type="InterPro" id="IPR036291">
    <property type="entry name" value="NAD(P)-bd_dom_sf"/>
</dbReference>
<dbReference type="GO" id="GO:0051287">
    <property type="term" value="F:NAD binding"/>
    <property type="evidence" value="ECO:0007669"/>
    <property type="project" value="InterPro"/>
</dbReference>
<evidence type="ECO:0000313" key="6">
    <source>
        <dbReference type="EMBL" id="ABC80359.1"/>
    </source>
</evidence>
<dbReference type="Gene3D" id="3.40.50.720">
    <property type="entry name" value="NAD(P)-binding Rossmann-like Domain"/>
    <property type="match status" value="1"/>
</dbReference>
<dbReference type="Pfam" id="PF03446">
    <property type="entry name" value="NAD_binding_2"/>
    <property type="match status" value="1"/>
</dbReference>
<dbReference type="GO" id="GO:0016491">
    <property type="term" value="F:oxidoreductase activity"/>
    <property type="evidence" value="ECO:0007669"/>
    <property type="project" value="UniProtKB-KW"/>
</dbReference>
<evidence type="ECO:0000256" key="2">
    <source>
        <dbReference type="ARBA" id="ARBA00023027"/>
    </source>
</evidence>
<accession>Q2INI0</accession>
<dbReference type="InterPro" id="IPR051265">
    <property type="entry name" value="HIBADH-related_NP60_sf"/>
</dbReference>
<dbReference type="STRING" id="290397.Adeh_0583"/>
<feature type="domain" description="3-hydroxyisobutyrate dehydrogenase-like NAD-binding" evidence="5">
    <location>
        <begin position="168"/>
        <end position="285"/>
    </location>
</feature>
<organism evidence="6 7">
    <name type="scientific">Anaeromyxobacter dehalogenans (strain 2CP-C)</name>
    <dbReference type="NCBI Taxonomy" id="290397"/>
    <lineage>
        <taxon>Bacteria</taxon>
        <taxon>Pseudomonadati</taxon>
        <taxon>Myxococcota</taxon>
        <taxon>Myxococcia</taxon>
        <taxon>Myxococcales</taxon>
        <taxon>Cystobacterineae</taxon>
        <taxon>Anaeromyxobacteraceae</taxon>
        <taxon>Anaeromyxobacter</taxon>
    </lineage>
</organism>
<dbReference type="InterPro" id="IPR008927">
    <property type="entry name" value="6-PGluconate_DH-like_C_sf"/>
</dbReference>
<dbReference type="Pfam" id="PF14833">
    <property type="entry name" value="NAD_binding_11"/>
    <property type="match status" value="1"/>
</dbReference>
<proteinExistence type="predicted"/>
<feature type="domain" description="6-phosphogluconate dehydrogenase NADP-binding" evidence="4">
    <location>
        <begin position="4"/>
        <end position="160"/>
    </location>
</feature>
<evidence type="ECO:0000256" key="3">
    <source>
        <dbReference type="PIRSR" id="PIRSR000103-1"/>
    </source>
</evidence>
<keyword evidence="2" id="KW-0520">NAD</keyword>
<feature type="active site" evidence="3">
    <location>
        <position position="172"/>
    </location>
</feature>
<evidence type="ECO:0000259" key="5">
    <source>
        <dbReference type="Pfam" id="PF14833"/>
    </source>
</evidence>
<reference evidence="6" key="1">
    <citation type="submission" date="2006-01" db="EMBL/GenBank/DDBJ databases">
        <title>Complete sequence of Anaeromyxobacter dehalogenans 2CP-C.</title>
        <authorList>
            <consortium name="US DOE Joint Genome Institute"/>
            <person name="Copeland A."/>
            <person name="Lucas S."/>
            <person name="Lapidus A."/>
            <person name="Barry K."/>
            <person name="Detter J.C."/>
            <person name="Glavina T."/>
            <person name="Hammon N."/>
            <person name="Israni S."/>
            <person name="Pitluck S."/>
            <person name="Brettin T."/>
            <person name="Bruce D."/>
            <person name="Han C."/>
            <person name="Tapia R."/>
            <person name="Gilna P."/>
            <person name="Kiss H."/>
            <person name="Schmutz J."/>
            <person name="Larimer F."/>
            <person name="Land M."/>
            <person name="Kyrpides N."/>
            <person name="Anderson I."/>
            <person name="Sanford R.A."/>
            <person name="Ritalahti K.M."/>
            <person name="Thomas H.S."/>
            <person name="Kirby J.R."/>
            <person name="Zhulin I.B."/>
            <person name="Loeffler F.E."/>
            <person name="Richardson P."/>
        </authorList>
    </citation>
    <scope>NUCLEOTIDE SEQUENCE</scope>
    <source>
        <strain evidence="6">2CP-C</strain>
    </source>
</reference>
<protein>
    <submittedName>
        <fullName evidence="6">NAD-binding 6-phosphogluconate dehydrogenase</fullName>
    </submittedName>
</protein>
<dbReference type="InterPro" id="IPR013328">
    <property type="entry name" value="6PGD_dom2"/>
</dbReference>
<dbReference type="InterPro" id="IPR006115">
    <property type="entry name" value="6PGDH_NADP-bd"/>
</dbReference>
<dbReference type="InterPro" id="IPR015815">
    <property type="entry name" value="HIBADH-related"/>
</dbReference>
<dbReference type="GO" id="GO:0050661">
    <property type="term" value="F:NADP binding"/>
    <property type="evidence" value="ECO:0007669"/>
    <property type="project" value="InterPro"/>
</dbReference>
<dbReference type="PANTHER" id="PTHR43580:SF2">
    <property type="entry name" value="CYTOKINE-LIKE NUCLEAR FACTOR N-PAC"/>
    <property type="match status" value="1"/>
</dbReference>
<dbReference type="EMBL" id="CP000251">
    <property type="protein sequence ID" value="ABC80359.1"/>
    <property type="molecule type" value="Genomic_DNA"/>
</dbReference>
<dbReference type="SUPFAM" id="SSF48179">
    <property type="entry name" value="6-phosphogluconate dehydrogenase C-terminal domain-like"/>
    <property type="match status" value="1"/>
</dbReference>
<name>Q2INI0_ANADE</name>
<dbReference type="SUPFAM" id="SSF51735">
    <property type="entry name" value="NAD(P)-binding Rossmann-fold domains"/>
    <property type="match status" value="1"/>
</dbReference>
<dbReference type="RefSeq" id="WP_011419642.1">
    <property type="nucleotide sequence ID" value="NC_007760.1"/>
</dbReference>
<dbReference type="Gene3D" id="1.10.1040.10">
    <property type="entry name" value="N-(1-d-carboxylethyl)-l-norvaline Dehydrogenase, domain 2"/>
    <property type="match status" value="1"/>
</dbReference>
<dbReference type="AlphaFoldDB" id="Q2INI0"/>
<sequence>MRLRIGFIGLGTMGEPIANNLRRAGHDLTVWNRTPARAEHIVSRGGKRAATPRECASGRDAVFTCVSDERALDAVLDGPDGALAGLREGDVLVDLTTAGVACARAVAARVAERGARFVACPILGSRTAAEQAQVVLVAGGPAAARERLRPALHAISARLFELDDPAQAALMKLCVNAIGGAMMTAFGEALALASAGGVEPSRLVEVLQASAFHSPLYLVKGELVQKQDWAPRFRIALAEKDQRLAQEAAAELGARVPVSEAVRTLMAAATEGGRGDQDVAALAALYLDWMRKR</sequence>
<dbReference type="OrthoDB" id="9777604at2"/>
<evidence type="ECO:0000313" key="7">
    <source>
        <dbReference type="Proteomes" id="UP000001935"/>
    </source>
</evidence>
<dbReference type="InterPro" id="IPR029154">
    <property type="entry name" value="HIBADH-like_NADP-bd"/>
</dbReference>
<dbReference type="PANTHER" id="PTHR43580">
    <property type="entry name" value="OXIDOREDUCTASE GLYR1-RELATED"/>
    <property type="match status" value="1"/>
</dbReference>